<dbReference type="InterPro" id="IPR003115">
    <property type="entry name" value="ParB_N"/>
</dbReference>
<dbReference type="Gene3D" id="1.10.10.2830">
    <property type="match status" value="1"/>
</dbReference>
<dbReference type="InterPro" id="IPR050336">
    <property type="entry name" value="Chromosome_partition/occlusion"/>
</dbReference>
<accession>A0A318RLJ5</accession>
<dbReference type="Gene3D" id="3.90.1530.10">
    <property type="entry name" value="Conserved hypothetical protein from pyrococcus furiosus pfu- 392566-001, ParB domain"/>
    <property type="match status" value="1"/>
</dbReference>
<name>A0A318RLJ5_WILLI</name>
<gene>
    <name evidence="2" type="ORF">DFR67_1263</name>
</gene>
<evidence type="ECO:0000259" key="1">
    <source>
        <dbReference type="SMART" id="SM00470"/>
    </source>
</evidence>
<keyword evidence="3" id="KW-1185">Reference proteome</keyword>
<dbReference type="RefSeq" id="WP_110472726.1">
    <property type="nucleotide sequence ID" value="NZ_QJSP01000026.1"/>
</dbReference>
<dbReference type="SUPFAM" id="SSF109709">
    <property type="entry name" value="KorB DNA-binding domain-like"/>
    <property type="match status" value="1"/>
</dbReference>
<proteinExistence type="predicted"/>
<dbReference type="SMART" id="SM00470">
    <property type="entry name" value="ParB"/>
    <property type="match status" value="1"/>
</dbReference>
<dbReference type="GO" id="GO:0007059">
    <property type="term" value="P:chromosome segregation"/>
    <property type="evidence" value="ECO:0007669"/>
    <property type="project" value="TreeGrafter"/>
</dbReference>
<dbReference type="SUPFAM" id="SSF110849">
    <property type="entry name" value="ParB/Sulfiredoxin"/>
    <property type="match status" value="1"/>
</dbReference>
<sequence>MANTTTATTTGVGELRHLDPATLVIDTNIRTTTALTKEFIASVGDGIRLPVLAVETGTDILVRDGQRRTLAAIEAGLATIPVYIVPADDTNDDKAATAARIIDQMVANTHRTNLTRRDEVTAIEQLALAGLSATKISKSVRTSKKQVDHALATASSASALEAFETHGELTLEQAATLAQYDDDPDATARLLAGAAQGRFEHVAQHLADTAAERALVRTAIAEYAEQGIAATGNRPAYNGQAQPLTRLADAEGNAVEDIEQVKAPYRLAYVSVEFEDYYTDAQGNRVDEDLIDWSLDEDDPDATPQDGLLDMRSLTRTEDTAVATQWYVTDPDAAGLQARTYGHGSAGADPMPTDAEIDAKKEADRAARRQTIALNKKAEAALQVRREKIAEYLSRKTLPKGAIGQVAEFLAATMWNNHDLFGYSRQDGNAQALTRQFLGGGEPGEAMAGASAERRHIVNLAIAIGAHEADMPKSAWRETDRSYTAHRATYLKMLVAVFGYTLSDVEEVICGDSTADEVPLD</sequence>
<dbReference type="Proteomes" id="UP000247591">
    <property type="component" value="Unassembled WGS sequence"/>
</dbReference>
<dbReference type="EMBL" id="QJSP01000026">
    <property type="protein sequence ID" value="PYE11995.1"/>
    <property type="molecule type" value="Genomic_DNA"/>
</dbReference>
<organism evidence="2 3">
    <name type="scientific">Williamsia limnetica</name>
    <dbReference type="NCBI Taxonomy" id="882452"/>
    <lineage>
        <taxon>Bacteria</taxon>
        <taxon>Bacillati</taxon>
        <taxon>Actinomycetota</taxon>
        <taxon>Actinomycetes</taxon>
        <taxon>Mycobacteriales</taxon>
        <taxon>Nocardiaceae</taxon>
        <taxon>Williamsia</taxon>
    </lineage>
</organism>
<dbReference type="AlphaFoldDB" id="A0A318RLJ5"/>
<dbReference type="OrthoDB" id="3846919at2"/>
<dbReference type="PANTHER" id="PTHR33375:SF1">
    <property type="entry name" value="CHROMOSOME-PARTITIONING PROTEIN PARB-RELATED"/>
    <property type="match status" value="1"/>
</dbReference>
<reference evidence="2 3" key="1">
    <citation type="submission" date="2018-06" db="EMBL/GenBank/DDBJ databases">
        <title>Genomic Encyclopedia of Type Strains, Phase IV (KMG-IV): sequencing the most valuable type-strain genomes for metagenomic binning, comparative biology and taxonomic classification.</title>
        <authorList>
            <person name="Goeker M."/>
        </authorList>
    </citation>
    <scope>NUCLEOTIDE SEQUENCE [LARGE SCALE GENOMIC DNA]</scope>
    <source>
        <strain evidence="2 3">DSM 45521</strain>
    </source>
</reference>
<dbReference type="InterPro" id="IPR036086">
    <property type="entry name" value="ParB/Sulfiredoxin_sf"/>
</dbReference>
<dbReference type="GO" id="GO:0045881">
    <property type="term" value="P:positive regulation of sporulation resulting in formation of a cellular spore"/>
    <property type="evidence" value="ECO:0007669"/>
    <property type="project" value="TreeGrafter"/>
</dbReference>
<dbReference type="CDD" id="cd16387">
    <property type="entry name" value="ParB_N_Srx"/>
    <property type="match status" value="1"/>
</dbReference>
<dbReference type="GO" id="GO:0005694">
    <property type="term" value="C:chromosome"/>
    <property type="evidence" value="ECO:0007669"/>
    <property type="project" value="TreeGrafter"/>
</dbReference>
<dbReference type="PANTHER" id="PTHR33375">
    <property type="entry name" value="CHROMOSOME-PARTITIONING PROTEIN PARB-RELATED"/>
    <property type="match status" value="1"/>
</dbReference>
<evidence type="ECO:0000313" key="3">
    <source>
        <dbReference type="Proteomes" id="UP000247591"/>
    </source>
</evidence>
<evidence type="ECO:0000313" key="2">
    <source>
        <dbReference type="EMBL" id="PYE11995.1"/>
    </source>
</evidence>
<comment type="caution">
    <text evidence="2">The sequence shown here is derived from an EMBL/GenBank/DDBJ whole genome shotgun (WGS) entry which is preliminary data.</text>
</comment>
<protein>
    <submittedName>
        <fullName evidence="2">ParB family chromosome partitioning protein</fullName>
    </submittedName>
</protein>
<feature type="domain" description="ParB-like N-terminal" evidence="1">
    <location>
        <begin position="16"/>
        <end position="101"/>
    </location>
</feature>